<dbReference type="InterPro" id="IPR036388">
    <property type="entry name" value="WH-like_DNA-bd_sf"/>
</dbReference>
<feature type="region of interest" description="Disordered" evidence="2">
    <location>
        <begin position="345"/>
        <end position="430"/>
    </location>
</feature>
<dbReference type="Proteomes" id="UP000053558">
    <property type="component" value="Unassembled WGS sequence"/>
</dbReference>
<evidence type="ECO:0000313" key="4">
    <source>
        <dbReference type="EMBL" id="EIW80998.1"/>
    </source>
</evidence>
<name>A0A5M3MP99_CONPW</name>
<keyword evidence="5" id="KW-1185">Reference proteome</keyword>
<dbReference type="SMART" id="SM00526">
    <property type="entry name" value="H15"/>
    <property type="match status" value="1"/>
</dbReference>
<feature type="compositionally biased region" description="Polar residues" evidence="2">
    <location>
        <begin position="105"/>
        <end position="122"/>
    </location>
</feature>
<organism evidence="4 5">
    <name type="scientific">Coniophora puteana (strain RWD-64-598)</name>
    <name type="common">Brown rot fungus</name>
    <dbReference type="NCBI Taxonomy" id="741705"/>
    <lineage>
        <taxon>Eukaryota</taxon>
        <taxon>Fungi</taxon>
        <taxon>Dikarya</taxon>
        <taxon>Basidiomycota</taxon>
        <taxon>Agaricomycotina</taxon>
        <taxon>Agaricomycetes</taxon>
        <taxon>Agaricomycetidae</taxon>
        <taxon>Boletales</taxon>
        <taxon>Coniophorineae</taxon>
        <taxon>Coniophoraceae</taxon>
        <taxon>Coniophora</taxon>
    </lineage>
</organism>
<feature type="region of interest" description="Disordered" evidence="2">
    <location>
        <begin position="84"/>
        <end position="269"/>
    </location>
</feature>
<gene>
    <name evidence="4" type="ORF">CONPUDRAFT_165234</name>
</gene>
<feature type="compositionally biased region" description="Pro residues" evidence="2">
    <location>
        <begin position="196"/>
        <end position="209"/>
    </location>
</feature>
<proteinExistence type="predicted"/>
<dbReference type="GO" id="GO:0006334">
    <property type="term" value="P:nucleosome assembly"/>
    <property type="evidence" value="ECO:0007669"/>
    <property type="project" value="InterPro"/>
</dbReference>
<evidence type="ECO:0000256" key="2">
    <source>
        <dbReference type="SAM" id="MobiDB-lite"/>
    </source>
</evidence>
<dbReference type="AlphaFoldDB" id="A0A5M3MP99"/>
<dbReference type="PROSITE" id="PS51504">
    <property type="entry name" value="H15"/>
    <property type="match status" value="1"/>
</dbReference>
<dbReference type="GO" id="GO:0003677">
    <property type="term" value="F:DNA binding"/>
    <property type="evidence" value="ECO:0007669"/>
    <property type="project" value="InterPro"/>
</dbReference>
<protein>
    <recommendedName>
        <fullName evidence="1">Histone H1</fullName>
    </recommendedName>
</protein>
<feature type="compositionally biased region" description="Polar residues" evidence="2">
    <location>
        <begin position="361"/>
        <end position="375"/>
    </location>
</feature>
<evidence type="ECO:0000259" key="3">
    <source>
        <dbReference type="PROSITE" id="PS51504"/>
    </source>
</evidence>
<dbReference type="OMA" id="SWMAMHY"/>
<dbReference type="RefSeq" id="XP_007768439.1">
    <property type="nucleotide sequence ID" value="XM_007770249.1"/>
</dbReference>
<feature type="compositionally biased region" description="Pro residues" evidence="2">
    <location>
        <begin position="169"/>
        <end position="184"/>
    </location>
</feature>
<dbReference type="SUPFAM" id="SSF46785">
    <property type="entry name" value="Winged helix' DNA-binding domain"/>
    <property type="match status" value="1"/>
</dbReference>
<evidence type="ECO:0000256" key="1">
    <source>
        <dbReference type="ARBA" id="ARBA00020833"/>
    </source>
</evidence>
<dbReference type="Pfam" id="PF00538">
    <property type="entry name" value="Linker_histone"/>
    <property type="match status" value="1"/>
</dbReference>
<dbReference type="KEGG" id="cput:CONPUDRAFT_165234"/>
<dbReference type="GeneID" id="19205272"/>
<dbReference type="GO" id="GO:0000786">
    <property type="term" value="C:nucleosome"/>
    <property type="evidence" value="ECO:0007669"/>
    <property type="project" value="InterPro"/>
</dbReference>
<feature type="non-terminal residue" evidence="4">
    <location>
        <position position="430"/>
    </location>
</feature>
<dbReference type="Gene3D" id="1.10.10.10">
    <property type="entry name" value="Winged helix-like DNA-binding domain superfamily/Winged helix DNA-binding domain"/>
    <property type="match status" value="1"/>
</dbReference>
<dbReference type="InterPro" id="IPR005818">
    <property type="entry name" value="Histone_H1/H5_H15"/>
</dbReference>
<dbReference type="EMBL" id="JH711578">
    <property type="protein sequence ID" value="EIW80998.1"/>
    <property type="molecule type" value="Genomic_DNA"/>
</dbReference>
<feature type="domain" description="H15" evidence="3">
    <location>
        <begin position="270"/>
        <end position="339"/>
    </location>
</feature>
<reference evidence="5" key="1">
    <citation type="journal article" date="2012" name="Science">
        <title>The Paleozoic origin of enzymatic lignin decomposition reconstructed from 31 fungal genomes.</title>
        <authorList>
            <person name="Floudas D."/>
            <person name="Binder M."/>
            <person name="Riley R."/>
            <person name="Barry K."/>
            <person name="Blanchette R.A."/>
            <person name="Henrissat B."/>
            <person name="Martinez A.T."/>
            <person name="Otillar R."/>
            <person name="Spatafora J.W."/>
            <person name="Yadav J.S."/>
            <person name="Aerts A."/>
            <person name="Benoit I."/>
            <person name="Boyd A."/>
            <person name="Carlson A."/>
            <person name="Copeland A."/>
            <person name="Coutinho P.M."/>
            <person name="de Vries R.P."/>
            <person name="Ferreira P."/>
            <person name="Findley K."/>
            <person name="Foster B."/>
            <person name="Gaskell J."/>
            <person name="Glotzer D."/>
            <person name="Gorecki P."/>
            <person name="Heitman J."/>
            <person name="Hesse C."/>
            <person name="Hori C."/>
            <person name="Igarashi K."/>
            <person name="Jurgens J.A."/>
            <person name="Kallen N."/>
            <person name="Kersten P."/>
            <person name="Kohler A."/>
            <person name="Kuees U."/>
            <person name="Kumar T.K.A."/>
            <person name="Kuo A."/>
            <person name="LaButti K."/>
            <person name="Larrondo L.F."/>
            <person name="Lindquist E."/>
            <person name="Ling A."/>
            <person name="Lombard V."/>
            <person name="Lucas S."/>
            <person name="Lundell T."/>
            <person name="Martin R."/>
            <person name="McLaughlin D.J."/>
            <person name="Morgenstern I."/>
            <person name="Morin E."/>
            <person name="Murat C."/>
            <person name="Nagy L.G."/>
            <person name="Nolan M."/>
            <person name="Ohm R.A."/>
            <person name="Patyshakuliyeva A."/>
            <person name="Rokas A."/>
            <person name="Ruiz-Duenas F.J."/>
            <person name="Sabat G."/>
            <person name="Salamov A."/>
            <person name="Samejima M."/>
            <person name="Schmutz J."/>
            <person name="Slot J.C."/>
            <person name="St John F."/>
            <person name="Stenlid J."/>
            <person name="Sun H."/>
            <person name="Sun S."/>
            <person name="Syed K."/>
            <person name="Tsang A."/>
            <person name="Wiebenga A."/>
            <person name="Young D."/>
            <person name="Pisabarro A."/>
            <person name="Eastwood D.C."/>
            <person name="Martin F."/>
            <person name="Cullen D."/>
            <person name="Grigoriev I.V."/>
            <person name="Hibbett D.S."/>
        </authorList>
    </citation>
    <scope>NUCLEOTIDE SEQUENCE [LARGE SCALE GENOMIC DNA]</scope>
    <source>
        <strain evidence="5">RWD-64-598 SS2</strain>
    </source>
</reference>
<evidence type="ECO:0000313" key="5">
    <source>
        <dbReference type="Proteomes" id="UP000053558"/>
    </source>
</evidence>
<feature type="compositionally biased region" description="Low complexity" evidence="2">
    <location>
        <begin position="127"/>
        <end position="141"/>
    </location>
</feature>
<feature type="compositionally biased region" description="Polar residues" evidence="2">
    <location>
        <begin position="398"/>
        <end position="411"/>
    </location>
</feature>
<feature type="compositionally biased region" description="Pro residues" evidence="2">
    <location>
        <begin position="217"/>
        <end position="229"/>
    </location>
</feature>
<sequence length="430" mass="45886">MASQVPYPGAHPPIHNAYQPLSESEIYAIKRTYLGLLPASQIIDMCLTFEAHAPLHVKSTVWPYDIRAAIAAIQAQNAQNVQSAQSTQNARASASPEGAGPAQAAASTSEVSPAVTGNGNASHENDASPSAPASDSPNTPAEVGSSNPPPPTAADNAQPQPPSQTQTPTQPPIHPPGQPPPYPHQPYYSPAYPHAPYYPPHPPHHPPYNYPHGYLPSFPPPPPPPPGPYSPGQSSHPPPLFSTAPLSHPPHPPHPHQHDASVQPPNAVDDLPSYEEMIVEALNDCGDPEGCAPKALFSWMAMHYPLQTNFRPSASQALQKAFKRGRLEKGSNGKYRLNVAWEGGNTSRRTTRRPQTQAQTIHNPTNNPYASSAMQSRPPGYPGYSSYGGYGYPGHTPQPLSQAENTNQTVSAAPFKAFTETSDDMAGNDA</sequence>
<dbReference type="InterPro" id="IPR036390">
    <property type="entry name" value="WH_DNA-bd_sf"/>
</dbReference>
<comment type="caution">
    <text evidence="4">The sequence shown here is derived from an EMBL/GenBank/DDBJ whole genome shotgun (WGS) entry which is preliminary data.</text>
</comment>
<accession>A0A5M3MP99</accession>
<dbReference type="OrthoDB" id="5863171at2759"/>
<feature type="compositionally biased region" description="Low complexity" evidence="2">
    <location>
        <begin position="185"/>
        <end position="195"/>
    </location>
</feature>